<comment type="similarity">
    <text evidence="2">Belongs to the BCCT transporter (TC 2.A.15) family.</text>
</comment>
<keyword evidence="6 8" id="KW-1133">Transmembrane helix</keyword>
<dbReference type="PANTHER" id="PTHR30047:SF7">
    <property type="entry name" value="HIGH-AFFINITY CHOLINE TRANSPORT PROTEIN"/>
    <property type="match status" value="1"/>
</dbReference>
<evidence type="ECO:0000313" key="9">
    <source>
        <dbReference type="EMBL" id="SHH37660.1"/>
    </source>
</evidence>
<keyword evidence="3" id="KW-0813">Transport</keyword>
<feature type="transmembrane region" description="Helical" evidence="8">
    <location>
        <begin position="195"/>
        <end position="217"/>
    </location>
</feature>
<feature type="transmembrane region" description="Helical" evidence="8">
    <location>
        <begin position="149"/>
        <end position="167"/>
    </location>
</feature>
<comment type="subcellular location">
    <subcellularLocation>
        <location evidence="1">Cell membrane</location>
        <topology evidence="1">Multi-pass membrane protein</topology>
    </subcellularLocation>
</comment>
<protein>
    <submittedName>
        <fullName evidence="9">Glycine betaine transporter</fullName>
    </submittedName>
</protein>
<keyword evidence="10" id="KW-1185">Reference proteome</keyword>
<dbReference type="EMBL" id="FQXH01000020">
    <property type="protein sequence ID" value="SHH37660.1"/>
    <property type="molecule type" value="Genomic_DNA"/>
</dbReference>
<proteinExistence type="inferred from homology"/>
<feature type="transmembrane region" description="Helical" evidence="8">
    <location>
        <begin position="92"/>
        <end position="114"/>
    </location>
</feature>
<evidence type="ECO:0000256" key="8">
    <source>
        <dbReference type="SAM" id="Phobius"/>
    </source>
</evidence>
<dbReference type="Pfam" id="PF02028">
    <property type="entry name" value="BCCT"/>
    <property type="match status" value="1"/>
</dbReference>
<evidence type="ECO:0000256" key="4">
    <source>
        <dbReference type="ARBA" id="ARBA00022475"/>
    </source>
</evidence>
<feature type="transmembrane region" description="Helical" evidence="8">
    <location>
        <begin position="446"/>
        <end position="465"/>
    </location>
</feature>
<feature type="transmembrane region" description="Helical" evidence="8">
    <location>
        <begin position="352"/>
        <end position="375"/>
    </location>
</feature>
<dbReference type="GO" id="GO:0022857">
    <property type="term" value="F:transmembrane transporter activity"/>
    <property type="evidence" value="ECO:0007669"/>
    <property type="project" value="InterPro"/>
</dbReference>
<feature type="transmembrane region" description="Helical" evidence="8">
    <location>
        <begin position="267"/>
        <end position="291"/>
    </location>
</feature>
<feature type="transmembrane region" description="Helical" evidence="8">
    <location>
        <begin position="471"/>
        <end position="491"/>
    </location>
</feature>
<organism evidence="9 10">
    <name type="scientific">Tepidibacter thalassicus DSM 15285</name>
    <dbReference type="NCBI Taxonomy" id="1123350"/>
    <lineage>
        <taxon>Bacteria</taxon>
        <taxon>Bacillati</taxon>
        <taxon>Bacillota</taxon>
        <taxon>Clostridia</taxon>
        <taxon>Peptostreptococcales</taxon>
        <taxon>Peptostreptococcaceae</taxon>
        <taxon>Tepidibacter</taxon>
    </lineage>
</organism>
<dbReference type="GO" id="GO:0005886">
    <property type="term" value="C:plasma membrane"/>
    <property type="evidence" value="ECO:0007669"/>
    <property type="project" value="UniProtKB-SubCell"/>
</dbReference>
<dbReference type="Proteomes" id="UP000242520">
    <property type="component" value="Unassembled WGS sequence"/>
</dbReference>
<feature type="transmembrane region" description="Helical" evidence="8">
    <location>
        <begin position="16"/>
        <end position="33"/>
    </location>
</feature>
<evidence type="ECO:0000256" key="1">
    <source>
        <dbReference type="ARBA" id="ARBA00004651"/>
    </source>
</evidence>
<dbReference type="PANTHER" id="PTHR30047">
    <property type="entry name" value="HIGH-AFFINITY CHOLINE TRANSPORT PROTEIN-RELATED"/>
    <property type="match status" value="1"/>
</dbReference>
<gene>
    <name evidence="9" type="ORF">SAMN02744040_01756</name>
</gene>
<evidence type="ECO:0000256" key="3">
    <source>
        <dbReference type="ARBA" id="ARBA00022448"/>
    </source>
</evidence>
<feature type="transmembrane region" description="Helical" evidence="8">
    <location>
        <begin position="53"/>
        <end position="72"/>
    </location>
</feature>
<name>A0A1M5SGX2_9FIRM</name>
<dbReference type="InterPro" id="IPR000060">
    <property type="entry name" value="BCCT_transptr"/>
</dbReference>
<feature type="transmembrane region" description="Helical" evidence="8">
    <location>
        <begin position="237"/>
        <end position="255"/>
    </location>
</feature>
<feature type="transmembrane region" description="Helical" evidence="8">
    <location>
        <begin position="322"/>
        <end position="340"/>
    </location>
</feature>
<evidence type="ECO:0000256" key="6">
    <source>
        <dbReference type="ARBA" id="ARBA00022989"/>
    </source>
</evidence>
<keyword evidence="7 8" id="KW-0472">Membrane</keyword>
<feature type="transmembrane region" description="Helical" evidence="8">
    <location>
        <begin position="402"/>
        <end position="425"/>
    </location>
</feature>
<dbReference type="RefSeq" id="WP_278280462.1">
    <property type="nucleotide sequence ID" value="NZ_FQXH01000020.1"/>
</dbReference>
<dbReference type="AlphaFoldDB" id="A0A1M5SGX2"/>
<sequence>MGDGNTYIKEKKNDKVFYISLIIVFAIVIWGLVSLDGFRKASNGLYVFLRDTFGWMYLLSMFFFVVFVIALACSKYGKIRLGADDSQPEYSYVSWFAMLFSAGMGIGLVFWGVAEPLNHFINPPMGMAEGGTSQAANLAIKTSFFHWGFHPWANYSILALALAYFQFRKNTSGLISNIFIPILGKKGVNGPIGKCIDILAIFATVAGVATSLGLGTIQINSGLNYLFGISINTVSKITIIVIVTFLFIFTAVTGLDKGIKFLSNLNLGIAFMLMVLAFFLGPTVKIINFFINGVGLYLDNFIVDSFRIEAFGDNSWLGTWTLFYWAWWIAWAPFVGTFIARISKGRTIREFVIGVLLVPTLGSFLWFAVFGTLGINLGEEIAKEAIKVTETAFFVVMNKYPLGMTISFIAVILLCTFFVTSANSATFVLGMMSSNGDLNPSTRKKVIWGIVQSLMAIVLLLGGGLKTLQTASIAAAFPFAIIMILGCFSLLKELKKEKI</sequence>
<dbReference type="NCBIfam" id="TIGR00842">
    <property type="entry name" value="bcct"/>
    <property type="match status" value="1"/>
</dbReference>
<evidence type="ECO:0000313" key="10">
    <source>
        <dbReference type="Proteomes" id="UP000242520"/>
    </source>
</evidence>
<evidence type="ECO:0000256" key="7">
    <source>
        <dbReference type="ARBA" id="ARBA00023136"/>
    </source>
</evidence>
<keyword evidence="5 8" id="KW-0812">Transmembrane</keyword>
<evidence type="ECO:0000256" key="5">
    <source>
        <dbReference type="ARBA" id="ARBA00022692"/>
    </source>
</evidence>
<keyword evidence="4" id="KW-1003">Cell membrane</keyword>
<dbReference type="STRING" id="1123350.SAMN02744040_01756"/>
<reference evidence="10" key="1">
    <citation type="submission" date="2016-11" db="EMBL/GenBank/DDBJ databases">
        <authorList>
            <person name="Varghese N."/>
            <person name="Submissions S."/>
        </authorList>
    </citation>
    <scope>NUCLEOTIDE SEQUENCE [LARGE SCALE GENOMIC DNA]</scope>
    <source>
        <strain evidence="10">DSM 15285</strain>
    </source>
</reference>
<accession>A0A1M5SGX2</accession>
<evidence type="ECO:0000256" key="2">
    <source>
        <dbReference type="ARBA" id="ARBA00005658"/>
    </source>
</evidence>